<proteinExistence type="predicted"/>
<dbReference type="Pfam" id="PF02558">
    <property type="entry name" value="ApbA"/>
    <property type="match status" value="1"/>
</dbReference>
<organism evidence="3 4">
    <name type="scientific">Microvenator marinus</name>
    <dbReference type="NCBI Taxonomy" id="2600177"/>
    <lineage>
        <taxon>Bacteria</taxon>
        <taxon>Deltaproteobacteria</taxon>
        <taxon>Bradymonadales</taxon>
        <taxon>Microvenatoraceae</taxon>
        <taxon>Microvenator</taxon>
    </lineage>
</organism>
<dbReference type="PANTHER" id="PTHR21708">
    <property type="entry name" value="PROBABLE 2-DEHYDROPANTOATE 2-REDUCTASE"/>
    <property type="match status" value="1"/>
</dbReference>
<dbReference type="Gene3D" id="3.40.50.720">
    <property type="entry name" value="NAD(P)-binding Rossmann-like Domain"/>
    <property type="match status" value="1"/>
</dbReference>
<reference evidence="3 4" key="1">
    <citation type="submission" date="2019-08" db="EMBL/GenBank/DDBJ databases">
        <authorList>
            <person name="Liang Q."/>
        </authorList>
    </citation>
    <scope>NUCLEOTIDE SEQUENCE [LARGE SCALE GENOMIC DNA]</scope>
    <source>
        <strain evidence="3 4">V1718</strain>
    </source>
</reference>
<protein>
    <recommendedName>
        <fullName evidence="2">Ketopantoate reductase N-terminal domain-containing protein</fullName>
    </recommendedName>
</protein>
<feature type="region of interest" description="Disordered" evidence="1">
    <location>
        <begin position="1"/>
        <end position="27"/>
    </location>
</feature>
<evidence type="ECO:0000313" key="4">
    <source>
        <dbReference type="Proteomes" id="UP000321595"/>
    </source>
</evidence>
<name>A0A5B8XP09_9DELT</name>
<evidence type="ECO:0000259" key="2">
    <source>
        <dbReference type="Pfam" id="PF02558"/>
    </source>
</evidence>
<gene>
    <name evidence="3" type="ORF">FRD01_06940</name>
</gene>
<feature type="domain" description="Ketopantoate reductase N-terminal" evidence="2">
    <location>
        <begin position="39"/>
        <end position="169"/>
    </location>
</feature>
<dbReference type="GO" id="GO:0005737">
    <property type="term" value="C:cytoplasm"/>
    <property type="evidence" value="ECO:0007669"/>
    <property type="project" value="TreeGrafter"/>
</dbReference>
<dbReference type="AlphaFoldDB" id="A0A5B8XP09"/>
<dbReference type="InterPro" id="IPR013332">
    <property type="entry name" value="KPR_N"/>
</dbReference>
<dbReference type="InterPro" id="IPR051402">
    <property type="entry name" value="KPR-Related"/>
</dbReference>
<sequence>MCRDREPNRTDATVAAHSRRRPRHPQKQPLMLKVQHPKVLVIGAGAVGQVYGYHMTRGGAEVSVLVKPKYRDEALGGWSLKQHRLFGMSQKSYRWVPHQVFTSLREAKGIWHQVWLAVPSPALSEPWIQDLQHCVGDATVVLLTPGINDFQILAEHYPANKIVSGMISMVSYAAPLPGQNLDKCTAYFFPPFSPSPFQGPSERATSAAEFLQRGGCPASVVKDARIQGALASSIMMPMIVGLEQEGWELKRFLNSATFDLSLAAATQALAIVKREFALQSTKIERLINPKLLKFGLSMAPVFAPFPLEPYLQVHFTKVRSQTDQMMQRYIMLSERHDLPAAKITSLYAQWRRGEVAASLSQSFPAITSADSSLAIGVVSAVGLDEETEP</sequence>
<dbReference type="OrthoDB" id="4526421at2"/>
<dbReference type="EMBL" id="CP042467">
    <property type="protein sequence ID" value="QED26981.1"/>
    <property type="molecule type" value="Genomic_DNA"/>
</dbReference>
<evidence type="ECO:0000313" key="3">
    <source>
        <dbReference type="EMBL" id="QED26981.1"/>
    </source>
</evidence>
<evidence type="ECO:0000256" key="1">
    <source>
        <dbReference type="SAM" id="MobiDB-lite"/>
    </source>
</evidence>
<dbReference type="KEGG" id="bbae:FRD01_06940"/>
<dbReference type="Proteomes" id="UP000321595">
    <property type="component" value="Chromosome"/>
</dbReference>
<feature type="compositionally biased region" description="Basic residues" evidence="1">
    <location>
        <begin position="17"/>
        <end position="26"/>
    </location>
</feature>
<keyword evidence="4" id="KW-1185">Reference proteome</keyword>
<accession>A0A5B8XP09</accession>
<dbReference type="PANTHER" id="PTHR21708:SF26">
    <property type="entry name" value="2-DEHYDROPANTOATE 2-REDUCTASE"/>
    <property type="match status" value="1"/>
</dbReference>
<dbReference type="SUPFAM" id="SSF51735">
    <property type="entry name" value="NAD(P)-binding Rossmann-fold domains"/>
    <property type="match status" value="1"/>
</dbReference>
<dbReference type="InterPro" id="IPR036291">
    <property type="entry name" value="NAD(P)-bd_dom_sf"/>
</dbReference>